<dbReference type="EMBL" id="RBNJ01000610">
    <property type="protein sequence ID" value="RUS34287.1"/>
    <property type="molecule type" value="Genomic_DNA"/>
</dbReference>
<accession>A0A433QX56</accession>
<dbReference type="AlphaFoldDB" id="A0A433QX56"/>
<sequence>MPAYSISSDFRWAEVNNPISFHDSLLVYFGHCRTTHPLLRYATGDIALLLRAVNIRMHTNKPPLIFGRFSVESDLIKVGRSSVLFEEFIYLEKEEGKPRTLLATSTATVLLVNMRTKKPDPMPDGVKETAAPSKYALESFAKPKIPTTIPEDAFQHRFLVRQSDLDVNVHVTNARFIIFFDDALVAGFLAGRFKHEPKDISGFELTYEREVKLGEVAVICWFDEQGAYIFILKREDGIVAATGRMFAGEKNTEPWLARF</sequence>
<dbReference type="InterPro" id="IPR049427">
    <property type="entry name" value="Acyl-ACP_TE_C"/>
</dbReference>
<dbReference type="Gene3D" id="3.10.129.10">
    <property type="entry name" value="Hotdog Thioesterase"/>
    <property type="match status" value="1"/>
</dbReference>
<dbReference type="PANTHER" id="PTHR34487:SF1">
    <property type="entry name" value="ACYL-ACP THIOESTERASE"/>
    <property type="match status" value="1"/>
</dbReference>
<dbReference type="PANTHER" id="PTHR34487">
    <property type="entry name" value="ACYL-ACP THIOESTERASE"/>
    <property type="match status" value="1"/>
</dbReference>
<dbReference type="Pfam" id="PF20791">
    <property type="entry name" value="Acyl-ACP_TE_C"/>
    <property type="match status" value="1"/>
</dbReference>
<protein>
    <recommendedName>
        <fullName evidence="1">Acyl-ACP thioesterase-like C-terminal domain-containing protein</fullName>
    </recommendedName>
</protein>
<comment type="caution">
    <text evidence="2">The sequence shown here is derived from an EMBL/GenBank/DDBJ whole genome shotgun (WGS) entry which is preliminary data.</text>
</comment>
<keyword evidence="3" id="KW-1185">Reference proteome</keyword>
<feature type="domain" description="Acyl-ACP thioesterase-like C-terminal" evidence="1">
    <location>
        <begin position="151"/>
        <end position="218"/>
    </location>
</feature>
<dbReference type="Proteomes" id="UP000274822">
    <property type="component" value="Unassembled WGS sequence"/>
</dbReference>
<name>A0A433QX56_9FUNG</name>
<gene>
    <name evidence="2" type="ORF">BC938DRAFT_481424</name>
</gene>
<evidence type="ECO:0000313" key="3">
    <source>
        <dbReference type="Proteomes" id="UP000274822"/>
    </source>
</evidence>
<evidence type="ECO:0000259" key="1">
    <source>
        <dbReference type="Pfam" id="PF20791"/>
    </source>
</evidence>
<reference evidence="2 3" key="1">
    <citation type="journal article" date="2018" name="New Phytol.">
        <title>Phylogenomics of Endogonaceae and evolution of mycorrhizas within Mucoromycota.</title>
        <authorList>
            <person name="Chang Y."/>
            <person name="Desiro A."/>
            <person name="Na H."/>
            <person name="Sandor L."/>
            <person name="Lipzen A."/>
            <person name="Clum A."/>
            <person name="Barry K."/>
            <person name="Grigoriev I.V."/>
            <person name="Martin F.M."/>
            <person name="Stajich J.E."/>
            <person name="Smith M.E."/>
            <person name="Bonito G."/>
            <person name="Spatafora J.W."/>
        </authorList>
    </citation>
    <scope>NUCLEOTIDE SEQUENCE [LARGE SCALE GENOMIC DNA]</scope>
    <source>
        <strain evidence="2 3">AD002</strain>
    </source>
</reference>
<organism evidence="2 3">
    <name type="scientific">Jimgerdemannia flammicorona</name>
    <dbReference type="NCBI Taxonomy" id="994334"/>
    <lineage>
        <taxon>Eukaryota</taxon>
        <taxon>Fungi</taxon>
        <taxon>Fungi incertae sedis</taxon>
        <taxon>Mucoromycota</taxon>
        <taxon>Mucoromycotina</taxon>
        <taxon>Endogonomycetes</taxon>
        <taxon>Endogonales</taxon>
        <taxon>Endogonaceae</taxon>
        <taxon>Jimgerdemannia</taxon>
    </lineage>
</organism>
<dbReference type="SUPFAM" id="SSF54637">
    <property type="entry name" value="Thioesterase/thiol ester dehydrase-isomerase"/>
    <property type="match status" value="2"/>
</dbReference>
<proteinExistence type="predicted"/>
<dbReference type="InterPro" id="IPR029069">
    <property type="entry name" value="HotDog_dom_sf"/>
</dbReference>
<evidence type="ECO:0000313" key="2">
    <source>
        <dbReference type="EMBL" id="RUS34287.1"/>
    </source>
</evidence>